<dbReference type="Proteomes" id="UP000317940">
    <property type="component" value="Unassembled WGS sequence"/>
</dbReference>
<sequence>MLRMIIKPTQAEVEAVLTAPDAGPLSMTEIAYRVALLQGVDPGDLVTSDQIQKAVSHYTLKNLLAAMTVNGLAVRTSAFRRGQNRPVWESREAHAARMQAEDEQRQAALMAKAQHGAWAELAARHDEEYAELLAVHLAALAPAGSA</sequence>
<reference evidence="1 2" key="1">
    <citation type="submission" date="2019-06" db="EMBL/GenBank/DDBJ databases">
        <title>Sequencing the genomes of 1000 actinobacteria strains.</title>
        <authorList>
            <person name="Klenk H.-P."/>
        </authorList>
    </citation>
    <scope>NUCLEOTIDE SEQUENCE [LARGE SCALE GENOMIC DNA]</scope>
    <source>
        <strain evidence="1 2">DSM 44826</strain>
    </source>
</reference>
<name>A0A561SA25_9ACTN</name>
<keyword evidence="2" id="KW-1185">Reference proteome</keyword>
<evidence type="ECO:0000313" key="1">
    <source>
        <dbReference type="EMBL" id="TWF71729.1"/>
    </source>
</evidence>
<proteinExistence type="predicted"/>
<dbReference type="AlphaFoldDB" id="A0A561SA25"/>
<evidence type="ECO:0000313" key="2">
    <source>
        <dbReference type="Proteomes" id="UP000317940"/>
    </source>
</evidence>
<accession>A0A561SA25</accession>
<dbReference type="EMBL" id="VIWT01000008">
    <property type="protein sequence ID" value="TWF71729.1"/>
    <property type="molecule type" value="Genomic_DNA"/>
</dbReference>
<protein>
    <submittedName>
        <fullName evidence="1">Uncharacterized protein</fullName>
    </submittedName>
</protein>
<gene>
    <name evidence="1" type="ORF">FHX73_18100</name>
</gene>
<dbReference type="RefSeq" id="WP_145911523.1">
    <property type="nucleotide sequence ID" value="NZ_BAAAMZ010000022.1"/>
</dbReference>
<organism evidence="1 2">
    <name type="scientific">Kitasatospora viridis</name>
    <dbReference type="NCBI Taxonomy" id="281105"/>
    <lineage>
        <taxon>Bacteria</taxon>
        <taxon>Bacillati</taxon>
        <taxon>Actinomycetota</taxon>
        <taxon>Actinomycetes</taxon>
        <taxon>Kitasatosporales</taxon>
        <taxon>Streptomycetaceae</taxon>
        <taxon>Kitasatospora</taxon>
    </lineage>
</organism>
<comment type="caution">
    <text evidence="1">The sequence shown here is derived from an EMBL/GenBank/DDBJ whole genome shotgun (WGS) entry which is preliminary data.</text>
</comment>